<evidence type="ECO:0000256" key="4">
    <source>
        <dbReference type="ARBA" id="ARBA00023212"/>
    </source>
</evidence>
<dbReference type="PANTHER" id="PTHR21584">
    <property type="entry name" value="DIFFERENTIAL DISPLAY AND ACTIVATED BY P53 DDA3 /G2 S PHASE EXPRESSED 1"/>
    <property type="match status" value="1"/>
</dbReference>
<keyword evidence="3" id="KW-0597">Phosphoprotein</keyword>
<reference evidence="7" key="2">
    <citation type="submission" date="2025-08" db="UniProtKB">
        <authorList>
            <consortium name="Ensembl"/>
        </authorList>
    </citation>
    <scope>IDENTIFICATION</scope>
</reference>
<sequence length="518" mass="54215">SMNSVTAWSLCCSTADEDEDEVFVGPVSHKERCVSQAVASRLQSEGVQASWSPLTGEQLDAICQEAHKLANELQSSEPAGGTAADTEDFIQDGEAKLGVLDPAARVLSPVKRETFCVQDSPMKLLPPAVQRQVLRGSGSRAARASCSAPARPALRGKAAMGGSAVLPNKLPAMHSSGSASRGRMERTRLQPPSKVACGSKRSPTSRRSTRSQSCEDLLSDTESVTSNLSDSSVGSCTSGKRVMAPPTKTVGVRSTSGGKAPPLQNRRNTSSSSSSVSSFNSSTSLSPAQGWLSKVGSSLNCSLSGGPGPAPGSVPRAANPGQARRSTVEPPRPATAGRRSLSTHPRRSLLKRADSTVPKPKRLMSLSSLDSLPQKPSAGPLTPSAGGCASLQVKARRPSALPTPVRRRVSAIPSPRPTLTSSSPAGCSSSGSAASRETAHRPNQHPGSDQDRRQDCLRGSGTRRTHVVKEPLSGCCRLISDGFHVFLSLQLIDLSSPLIKWSPEEKGENTAPLINLSF</sequence>
<reference evidence="7" key="3">
    <citation type="submission" date="2025-09" db="UniProtKB">
        <authorList>
            <consortium name="Ensembl"/>
        </authorList>
    </citation>
    <scope>IDENTIFICATION</scope>
</reference>
<feature type="compositionally biased region" description="Low complexity" evidence="5">
    <location>
        <begin position="417"/>
        <end position="435"/>
    </location>
</feature>
<dbReference type="InParanoid" id="A0A672IZV1"/>
<evidence type="ECO:0000256" key="2">
    <source>
        <dbReference type="ARBA" id="ARBA00022490"/>
    </source>
</evidence>
<dbReference type="InterPro" id="IPR026657">
    <property type="entry name" value="DDA3/GTSE-1"/>
</dbReference>
<evidence type="ECO:0000256" key="1">
    <source>
        <dbReference type="ARBA" id="ARBA00004245"/>
    </source>
</evidence>
<feature type="domain" description="G2 and S phase-expressed protein 1 N-terminal" evidence="6">
    <location>
        <begin position="9"/>
        <end position="120"/>
    </location>
</feature>
<evidence type="ECO:0000256" key="3">
    <source>
        <dbReference type="ARBA" id="ARBA00022553"/>
    </source>
</evidence>
<keyword evidence="4" id="KW-0206">Cytoskeleton</keyword>
<evidence type="ECO:0000313" key="7">
    <source>
        <dbReference type="Ensembl" id="ENSSFAP00005046619.1"/>
    </source>
</evidence>
<dbReference type="Pfam" id="PF15259">
    <property type="entry name" value="GTSE1_N"/>
    <property type="match status" value="1"/>
</dbReference>
<proteinExistence type="predicted"/>
<organism evidence="7 8">
    <name type="scientific">Salarias fasciatus</name>
    <name type="common">Jewelled blenny</name>
    <name type="synonym">Blennius fasciatus</name>
    <dbReference type="NCBI Taxonomy" id="181472"/>
    <lineage>
        <taxon>Eukaryota</taxon>
        <taxon>Metazoa</taxon>
        <taxon>Chordata</taxon>
        <taxon>Craniata</taxon>
        <taxon>Vertebrata</taxon>
        <taxon>Euteleostomi</taxon>
        <taxon>Actinopterygii</taxon>
        <taxon>Neopterygii</taxon>
        <taxon>Teleostei</taxon>
        <taxon>Neoteleostei</taxon>
        <taxon>Acanthomorphata</taxon>
        <taxon>Ovalentaria</taxon>
        <taxon>Blenniimorphae</taxon>
        <taxon>Blenniiformes</taxon>
        <taxon>Blennioidei</taxon>
        <taxon>Blenniidae</taxon>
        <taxon>Salariinae</taxon>
        <taxon>Salarias</taxon>
    </lineage>
</organism>
<dbReference type="OMA" id="MTPKMMP"/>
<feature type="compositionally biased region" description="Low complexity" evidence="5">
    <location>
        <begin position="139"/>
        <end position="153"/>
    </location>
</feature>
<keyword evidence="2" id="KW-0963">Cytoplasm</keyword>
<feature type="region of interest" description="Disordered" evidence="5">
    <location>
        <begin position="139"/>
        <end position="457"/>
    </location>
</feature>
<dbReference type="Proteomes" id="UP000472267">
    <property type="component" value="Chromosome 7"/>
</dbReference>
<dbReference type="GO" id="GO:0005881">
    <property type="term" value="C:cytoplasmic microtubule"/>
    <property type="evidence" value="ECO:0007669"/>
    <property type="project" value="TreeGrafter"/>
</dbReference>
<name>A0A672IZV1_SALFA</name>
<evidence type="ECO:0000256" key="5">
    <source>
        <dbReference type="SAM" id="MobiDB-lite"/>
    </source>
</evidence>
<keyword evidence="8" id="KW-1185">Reference proteome</keyword>
<dbReference type="InterPro" id="IPR032768">
    <property type="entry name" value="GTSE1_N"/>
</dbReference>
<dbReference type="PANTHER" id="PTHR21584:SF10">
    <property type="entry name" value="G2 AND S PHASE-EXPRESSED PROTEIN 1"/>
    <property type="match status" value="1"/>
</dbReference>
<comment type="subcellular location">
    <subcellularLocation>
        <location evidence="1">Cytoplasm</location>
        <location evidence="1">Cytoskeleton</location>
    </subcellularLocation>
</comment>
<evidence type="ECO:0000313" key="8">
    <source>
        <dbReference type="Proteomes" id="UP000472267"/>
    </source>
</evidence>
<evidence type="ECO:0000259" key="6">
    <source>
        <dbReference type="Pfam" id="PF15259"/>
    </source>
</evidence>
<reference evidence="7" key="1">
    <citation type="submission" date="2019-06" db="EMBL/GenBank/DDBJ databases">
        <authorList>
            <consortium name="Wellcome Sanger Institute Data Sharing"/>
        </authorList>
    </citation>
    <scope>NUCLEOTIDE SEQUENCE [LARGE SCALE GENOMIC DNA]</scope>
</reference>
<dbReference type="GO" id="GO:0008017">
    <property type="term" value="F:microtubule binding"/>
    <property type="evidence" value="ECO:0007669"/>
    <property type="project" value="TreeGrafter"/>
</dbReference>
<feature type="compositionally biased region" description="Polar residues" evidence="5">
    <location>
        <begin position="220"/>
        <end position="238"/>
    </location>
</feature>
<protein>
    <recommendedName>
        <fullName evidence="6">G2 and S phase-expressed protein 1 N-terminal domain-containing protein</fullName>
    </recommendedName>
</protein>
<feature type="compositionally biased region" description="Low complexity" evidence="5">
    <location>
        <begin position="270"/>
        <end position="286"/>
    </location>
</feature>
<accession>A0A672IZV1</accession>
<dbReference type="Ensembl" id="ENSSFAT00005048204.1">
    <property type="protein sequence ID" value="ENSSFAP00005046619.1"/>
    <property type="gene ID" value="ENSSFAG00005022720.1"/>
</dbReference>
<dbReference type="AlphaFoldDB" id="A0A672IZV1"/>